<evidence type="ECO:0000313" key="2">
    <source>
        <dbReference type="Proteomes" id="UP000020825"/>
    </source>
</evidence>
<dbReference type="Proteomes" id="UP000020825">
    <property type="component" value="Unassembled WGS sequence"/>
</dbReference>
<dbReference type="PATRIC" id="fig|1299331.3.peg.5094"/>
<evidence type="ECO:0000313" key="1">
    <source>
        <dbReference type="EMBL" id="EUA53576.1"/>
    </source>
</evidence>
<reference evidence="1 2" key="1">
    <citation type="submission" date="2013-12" db="EMBL/GenBank/DDBJ databases">
        <authorList>
            <person name="Zelazny A."/>
            <person name="Olivier K."/>
            <person name="Holland S."/>
            <person name="Lenaerts A."/>
            <person name="Ordway D."/>
            <person name="DeGroote M.A."/>
            <person name="Parker T."/>
            <person name="Sizemore C."/>
            <person name="Tallon L.J."/>
            <person name="Sadzewicz L.K."/>
            <person name="Sengamalay N."/>
            <person name="Fraser C.M."/>
            <person name="Hine E."/>
            <person name="Shefchek K.A."/>
            <person name="Das S.P."/>
            <person name="Tettelin H."/>
        </authorList>
    </citation>
    <scope>NUCLEOTIDE SEQUENCE [LARGE SCALE GENOMIC DNA]</scope>
    <source>
        <strain evidence="1 2">1956</strain>
    </source>
</reference>
<name>X8CCP5_MYCIT</name>
<dbReference type="EMBL" id="JAOG01000003">
    <property type="protein sequence ID" value="EUA53576.1"/>
    <property type="molecule type" value="Genomic_DNA"/>
</dbReference>
<dbReference type="AlphaFoldDB" id="X8CCP5"/>
<proteinExistence type="predicted"/>
<organism evidence="1 2">
    <name type="scientific">Mycobacterium intracellulare 1956</name>
    <dbReference type="NCBI Taxonomy" id="1299331"/>
    <lineage>
        <taxon>Bacteria</taxon>
        <taxon>Bacillati</taxon>
        <taxon>Actinomycetota</taxon>
        <taxon>Actinomycetes</taxon>
        <taxon>Mycobacteriales</taxon>
        <taxon>Mycobacteriaceae</taxon>
        <taxon>Mycobacterium</taxon>
        <taxon>Mycobacterium avium complex (MAC)</taxon>
    </lineage>
</organism>
<accession>X8CCP5</accession>
<sequence length="53" mass="5936">MLHHEERHAQQWAARGYLGMLTGYGRELFRELAFGATNRLEADAGLADGGYRA</sequence>
<gene>
    <name evidence="1" type="ORF">I550_5214</name>
</gene>
<comment type="caution">
    <text evidence="1">The sequence shown here is derived from an EMBL/GenBank/DDBJ whole genome shotgun (WGS) entry which is preliminary data.</text>
</comment>
<protein>
    <submittedName>
        <fullName evidence="1">Uncharacterized protein</fullName>
    </submittedName>
</protein>